<dbReference type="PRINTS" id="PR00411">
    <property type="entry name" value="PNDRDTASEI"/>
</dbReference>
<dbReference type="FunFam" id="3.30.390.30:FF:000004">
    <property type="entry name" value="Thioredoxin reductase 1, cytoplasmic"/>
    <property type="match status" value="1"/>
</dbReference>
<evidence type="ECO:0000259" key="11">
    <source>
        <dbReference type="Pfam" id="PF02852"/>
    </source>
</evidence>
<evidence type="ECO:0000256" key="6">
    <source>
        <dbReference type="ARBA" id="ARBA00023002"/>
    </source>
</evidence>
<dbReference type="GO" id="GO:0034599">
    <property type="term" value="P:cellular response to oxidative stress"/>
    <property type="evidence" value="ECO:0007669"/>
    <property type="project" value="TreeGrafter"/>
</dbReference>
<dbReference type="Ensembl" id="ENSCCRT00020122845.1">
    <property type="protein sequence ID" value="ENSCCRP00020112554.1"/>
    <property type="gene ID" value="ENSCCRG00020050489.1"/>
</dbReference>
<dbReference type="PANTHER" id="PTHR42737">
    <property type="entry name" value="GLUTATHIONE REDUCTASE"/>
    <property type="match status" value="1"/>
</dbReference>
<dbReference type="InterPro" id="IPR004099">
    <property type="entry name" value="Pyr_nucl-diS_OxRdtase_dimer"/>
</dbReference>
<evidence type="ECO:0000256" key="4">
    <source>
        <dbReference type="ARBA" id="ARBA00022827"/>
    </source>
</evidence>
<keyword evidence="4" id="KW-0274">FAD</keyword>
<evidence type="ECO:0000256" key="10">
    <source>
        <dbReference type="ARBA" id="ARBA00056905"/>
    </source>
</evidence>
<evidence type="ECO:0000256" key="8">
    <source>
        <dbReference type="ARBA" id="ARBA00023284"/>
    </source>
</evidence>
<evidence type="ECO:0000256" key="1">
    <source>
        <dbReference type="ARBA" id="ARBA00001974"/>
    </source>
</evidence>
<dbReference type="FunFam" id="3.50.50.60:FF:000012">
    <property type="entry name" value="Thioredoxin reductase 1, cytoplasmic"/>
    <property type="match status" value="1"/>
</dbReference>
<dbReference type="SUPFAM" id="SSF55424">
    <property type="entry name" value="FAD/NAD-linked reductases, dimerisation (C-terminal) domain"/>
    <property type="match status" value="1"/>
</dbReference>
<dbReference type="PRINTS" id="PR00368">
    <property type="entry name" value="FADPNR"/>
</dbReference>
<dbReference type="InterPro" id="IPR036188">
    <property type="entry name" value="FAD/NAD-bd_sf"/>
</dbReference>
<comment type="similarity">
    <text evidence="2">Belongs to the class-I pyridine nucleotide-disulfide oxidoreductase family.</text>
</comment>
<reference evidence="13" key="1">
    <citation type="submission" date="2025-08" db="UniProtKB">
        <authorList>
            <consortium name="Ensembl"/>
        </authorList>
    </citation>
    <scope>IDENTIFICATION</scope>
</reference>
<comment type="cofactor">
    <cofactor evidence="1">
        <name>FAD</name>
        <dbReference type="ChEBI" id="CHEBI:57692"/>
    </cofactor>
</comment>
<keyword evidence="7" id="KW-1015">Disulfide bond</keyword>
<accession>A0A8C2Q837</accession>
<evidence type="ECO:0000313" key="14">
    <source>
        <dbReference type="Proteomes" id="UP000694701"/>
    </source>
</evidence>
<evidence type="ECO:0000256" key="2">
    <source>
        <dbReference type="ARBA" id="ARBA00007532"/>
    </source>
</evidence>
<feature type="domain" description="Pyridine nucleotide-disulphide oxidoreductase dimerisation" evidence="11">
    <location>
        <begin position="311"/>
        <end position="420"/>
    </location>
</feature>
<dbReference type="GO" id="GO:0005739">
    <property type="term" value="C:mitochondrion"/>
    <property type="evidence" value="ECO:0007669"/>
    <property type="project" value="TreeGrafter"/>
</dbReference>
<dbReference type="InterPro" id="IPR016156">
    <property type="entry name" value="FAD/NAD-linked_Rdtase_dimer_sf"/>
</dbReference>
<dbReference type="Gene3D" id="3.50.50.60">
    <property type="entry name" value="FAD/NAD(P)-binding domain"/>
    <property type="match status" value="3"/>
</dbReference>
<keyword evidence="8" id="KW-0676">Redox-active center</keyword>
<keyword evidence="6" id="KW-0560">Oxidoreductase</keyword>
<dbReference type="FunFam" id="3.50.50.60:FF:000671">
    <property type="entry name" value="Thioredoxin reductase 2, tandem duplicate 1"/>
    <property type="match status" value="1"/>
</dbReference>
<name>A0A8C2Q837_CYPCA</name>
<dbReference type="GO" id="GO:0050660">
    <property type="term" value="F:flavin adenine dinucleotide binding"/>
    <property type="evidence" value="ECO:0007669"/>
    <property type="project" value="InterPro"/>
</dbReference>
<protein>
    <submittedName>
        <fullName evidence="13">Thioredoxin reductase 2</fullName>
    </submittedName>
</protein>
<evidence type="ECO:0000313" key="13">
    <source>
        <dbReference type="Ensembl" id="ENSCCRP00020112554.1"/>
    </source>
</evidence>
<dbReference type="Pfam" id="PF07992">
    <property type="entry name" value="Pyr_redox_2"/>
    <property type="match status" value="1"/>
</dbReference>
<dbReference type="GO" id="GO:0005829">
    <property type="term" value="C:cytosol"/>
    <property type="evidence" value="ECO:0007669"/>
    <property type="project" value="TreeGrafter"/>
</dbReference>
<dbReference type="Proteomes" id="UP000694701">
    <property type="component" value="Unplaced"/>
</dbReference>
<dbReference type="GO" id="GO:0004362">
    <property type="term" value="F:glutathione-disulfide reductase (NADPH) activity"/>
    <property type="evidence" value="ECO:0007669"/>
    <property type="project" value="UniProtKB-EC"/>
</dbReference>
<evidence type="ECO:0000259" key="12">
    <source>
        <dbReference type="Pfam" id="PF07992"/>
    </source>
</evidence>
<evidence type="ECO:0000256" key="9">
    <source>
        <dbReference type="ARBA" id="ARBA00049142"/>
    </source>
</evidence>
<comment type="catalytic activity">
    <reaction evidence="9">
        <text>2 glutathione + NADP(+) = glutathione disulfide + NADPH + H(+)</text>
        <dbReference type="Rhea" id="RHEA:11740"/>
        <dbReference type="ChEBI" id="CHEBI:15378"/>
        <dbReference type="ChEBI" id="CHEBI:57783"/>
        <dbReference type="ChEBI" id="CHEBI:57925"/>
        <dbReference type="ChEBI" id="CHEBI:58297"/>
        <dbReference type="ChEBI" id="CHEBI:58349"/>
        <dbReference type="EC" id="1.8.1.7"/>
    </reaction>
</comment>
<evidence type="ECO:0000256" key="7">
    <source>
        <dbReference type="ARBA" id="ARBA00023157"/>
    </source>
</evidence>
<keyword evidence="3" id="KW-0285">Flavoprotein</keyword>
<evidence type="ECO:0000256" key="5">
    <source>
        <dbReference type="ARBA" id="ARBA00022857"/>
    </source>
</evidence>
<dbReference type="GO" id="GO:0006749">
    <property type="term" value="P:glutathione metabolic process"/>
    <property type="evidence" value="ECO:0007669"/>
    <property type="project" value="TreeGrafter"/>
</dbReference>
<feature type="domain" description="FAD/NAD(P)-binding" evidence="12">
    <location>
        <begin position="27"/>
        <end position="291"/>
    </location>
</feature>
<dbReference type="AlphaFoldDB" id="A0A8C2Q837"/>
<dbReference type="InterPro" id="IPR046952">
    <property type="entry name" value="GSHR/TRXR-like"/>
</dbReference>
<dbReference type="PANTHER" id="PTHR42737:SF7">
    <property type="entry name" value="THIOREDOXIN-DISULFIDE REDUCTASE"/>
    <property type="match status" value="1"/>
</dbReference>
<dbReference type="Pfam" id="PF02852">
    <property type="entry name" value="Pyr_redox_dim"/>
    <property type="match status" value="1"/>
</dbReference>
<evidence type="ECO:0000256" key="3">
    <source>
        <dbReference type="ARBA" id="ARBA00022630"/>
    </source>
</evidence>
<sequence>MATFSRGRQRIKALCCFRTLISGKFDYDLVVIGGGSGGLACSKEGRRHPELGNNLLHIIWITSTMAEAVQNHVKSLNWGHRVQLQDKKVKYLNMKGSLVDTHTIRAVNAKGKEVPGAMEFGITSDDVFWLKESPKKTLVVGASYVALECAGFLTGIGLDTTVMVRSIALRGFDQQMSGLVTDYMEAHGTKFSWKCTPKRVQKLPSGLLQVTWMDLNTKEEHQDTFNSVLWAVGRASETKTLNLEKVGVEINKETGKIIVATDEATSVPNIFAIGDIAEGRPELTPTAIKAGKLLARRLVGHSTELMNYDNVATTVFTPLEYGCVGLSEEEAERRHGKDQIEVYHAFYKPLEFTVAERDATQCYIKVVCLQEGDQRVLGMHFTGPNAGEVTQGFSLGFQCGLTYEHLRNTVGIHPTCAEELIKLNITKRSGLDATVTGC</sequence>
<dbReference type="GO" id="GO:0045454">
    <property type="term" value="P:cell redox homeostasis"/>
    <property type="evidence" value="ECO:0007669"/>
    <property type="project" value="InterPro"/>
</dbReference>
<organism evidence="13 14">
    <name type="scientific">Cyprinus carpio</name>
    <name type="common">Common carp</name>
    <dbReference type="NCBI Taxonomy" id="7962"/>
    <lineage>
        <taxon>Eukaryota</taxon>
        <taxon>Metazoa</taxon>
        <taxon>Chordata</taxon>
        <taxon>Craniata</taxon>
        <taxon>Vertebrata</taxon>
        <taxon>Euteleostomi</taxon>
        <taxon>Actinopterygii</taxon>
        <taxon>Neopterygii</taxon>
        <taxon>Teleostei</taxon>
        <taxon>Ostariophysi</taxon>
        <taxon>Cypriniformes</taxon>
        <taxon>Cyprinidae</taxon>
        <taxon>Cyprininae</taxon>
        <taxon>Cyprinus</taxon>
    </lineage>
</organism>
<dbReference type="SUPFAM" id="SSF51905">
    <property type="entry name" value="FAD/NAD(P)-binding domain"/>
    <property type="match status" value="1"/>
</dbReference>
<keyword evidence="5" id="KW-0521">NADP</keyword>
<dbReference type="InterPro" id="IPR023753">
    <property type="entry name" value="FAD/NAD-binding_dom"/>
</dbReference>
<comment type="function">
    <text evidence="10">Catalyzes the reduction of glutathione disulfide (GSSG) to reduced glutathione (GSH). Constitutes the major mechanism to maintain a high GSH:GSSG ratio in the cytosol.</text>
</comment>
<dbReference type="Gene3D" id="3.30.390.30">
    <property type="match status" value="1"/>
</dbReference>
<proteinExistence type="inferred from homology"/>